<dbReference type="InterPro" id="IPR032675">
    <property type="entry name" value="LRR_dom_sf"/>
</dbReference>
<dbReference type="PANTHER" id="PTHR48051:SF47">
    <property type="entry name" value="LEUCINE RICH REPEAT AND STERILE ALPHA MOTIF CONTAINING 1"/>
    <property type="match status" value="1"/>
</dbReference>
<dbReference type="PANTHER" id="PTHR48051">
    <property type="match status" value="1"/>
</dbReference>
<evidence type="ECO:0000256" key="1">
    <source>
        <dbReference type="ARBA" id="ARBA00022614"/>
    </source>
</evidence>
<dbReference type="InterPro" id="IPR003591">
    <property type="entry name" value="Leu-rich_rpt_typical-subtyp"/>
</dbReference>
<accession>A0A443SQ06</accession>
<dbReference type="Pfam" id="PF13855">
    <property type="entry name" value="LRR_8"/>
    <property type="match status" value="1"/>
</dbReference>
<feature type="compositionally biased region" description="Basic and acidic residues" evidence="3">
    <location>
        <begin position="204"/>
        <end position="213"/>
    </location>
</feature>
<evidence type="ECO:0000256" key="3">
    <source>
        <dbReference type="SAM" id="MobiDB-lite"/>
    </source>
</evidence>
<dbReference type="GO" id="GO:0005737">
    <property type="term" value="C:cytoplasm"/>
    <property type="evidence" value="ECO:0007669"/>
    <property type="project" value="TreeGrafter"/>
</dbReference>
<dbReference type="Proteomes" id="UP000288716">
    <property type="component" value="Unassembled WGS sequence"/>
</dbReference>
<organism evidence="4 5">
    <name type="scientific">Leptotrombidium deliense</name>
    <dbReference type="NCBI Taxonomy" id="299467"/>
    <lineage>
        <taxon>Eukaryota</taxon>
        <taxon>Metazoa</taxon>
        <taxon>Ecdysozoa</taxon>
        <taxon>Arthropoda</taxon>
        <taxon>Chelicerata</taxon>
        <taxon>Arachnida</taxon>
        <taxon>Acari</taxon>
        <taxon>Acariformes</taxon>
        <taxon>Trombidiformes</taxon>
        <taxon>Prostigmata</taxon>
        <taxon>Anystina</taxon>
        <taxon>Parasitengona</taxon>
        <taxon>Trombiculoidea</taxon>
        <taxon>Trombiculidae</taxon>
        <taxon>Leptotrombidium</taxon>
    </lineage>
</organism>
<dbReference type="AlphaFoldDB" id="A0A443SQ06"/>
<reference evidence="4 5" key="1">
    <citation type="journal article" date="2018" name="Gigascience">
        <title>Genomes of trombidid mites reveal novel predicted allergens and laterally-transferred genes associated with secondary metabolism.</title>
        <authorList>
            <person name="Dong X."/>
            <person name="Chaisiri K."/>
            <person name="Xia D."/>
            <person name="Armstrong S.D."/>
            <person name="Fang Y."/>
            <person name="Donnelly M.J."/>
            <person name="Kadowaki T."/>
            <person name="McGarry J.W."/>
            <person name="Darby A.C."/>
            <person name="Makepeace B.L."/>
        </authorList>
    </citation>
    <scope>NUCLEOTIDE SEQUENCE [LARGE SCALE GENOMIC DNA]</scope>
    <source>
        <strain evidence="4">UoL-UT</strain>
    </source>
</reference>
<dbReference type="STRING" id="299467.A0A443SQ06"/>
<name>A0A443SQ06_9ACAR</name>
<gene>
    <name evidence="4" type="ORF">B4U80_01661</name>
</gene>
<keyword evidence="5" id="KW-1185">Reference proteome</keyword>
<proteinExistence type="predicted"/>
<dbReference type="OrthoDB" id="1711136at2759"/>
<evidence type="ECO:0000256" key="2">
    <source>
        <dbReference type="ARBA" id="ARBA00022737"/>
    </source>
</evidence>
<comment type="caution">
    <text evidence="4">The sequence shown here is derived from an EMBL/GenBank/DDBJ whole genome shotgun (WGS) entry which is preliminary data.</text>
</comment>
<dbReference type="InterPro" id="IPR050216">
    <property type="entry name" value="LRR_domain-containing"/>
</dbReference>
<dbReference type="SMART" id="SM00369">
    <property type="entry name" value="LRR_TYP"/>
    <property type="match status" value="3"/>
</dbReference>
<protein>
    <submittedName>
        <fullName evidence="4">E3 ubiquitin-protein ligase LRSAM1-like protein</fullName>
    </submittedName>
</protein>
<dbReference type="VEuPathDB" id="VectorBase:LDEU002417"/>
<feature type="region of interest" description="Disordered" evidence="3">
    <location>
        <begin position="200"/>
        <end position="229"/>
    </location>
</feature>
<keyword evidence="1" id="KW-0433">Leucine-rich repeat</keyword>
<keyword evidence="2" id="KW-0677">Repeat</keyword>
<sequence length="629" mass="73087">MFLFLFLLKQSETNPAPIFDLSACRLSELPSGVYSKCKVFRKDKLVLCNNLFTKLPNNVNNQLSELKELRYLDLNHNRLTKLTSKISFLVNLEELHLNDNKLKSLPESLALLKKLRTINISDNCLDCFPFVFTRCKNLMCINVKHNAKIKQLPVELIKLNKLQSLLIDSDNIEYPNKDVTSKGLSTTVDDLSGYLVEDDASEEEITKPKCNKDESDDDDYDEQGKHEEEKKKQLIECEKRLLNDMKAQQNLSSAYEMKKKLLLNELYSEQVNIAKDLADLQVKKIQHKSSLIKKLTVLEQHSKKLIESISKWENRRQQQQSILDEIEETEKRILSRHNSMPLKKNAILKAMQSSLSEERRDNQYSPDLELLMRSKVANQELVRERLSREHELQRGAFELLQRERDEQHQMISNQIRLVENELLALTQAEMQRKSFNLEAMMTSVSEHRSCLAMVLAQLLDEKEQRECFIHNVVEALEEKRHDLPDSNQSEDFWLIQYQRLMTEESVENQLQTLNISDENVKQVLIRCDKPIVPYLHIFVDQNLSFSQLLEMSEKDFLTIGIDDFNVAELIKDAIEEVRESICPSAPPYSVSDEDEPSPSAPPLTKFWFQIECVICLSAEVSILCFALKY</sequence>
<dbReference type="PROSITE" id="PS51450">
    <property type="entry name" value="LRR"/>
    <property type="match status" value="2"/>
</dbReference>
<dbReference type="SUPFAM" id="SSF52058">
    <property type="entry name" value="L domain-like"/>
    <property type="match status" value="1"/>
</dbReference>
<evidence type="ECO:0000313" key="5">
    <source>
        <dbReference type="Proteomes" id="UP000288716"/>
    </source>
</evidence>
<dbReference type="EMBL" id="NCKV01000832">
    <property type="protein sequence ID" value="RWS29621.1"/>
    <property type="molecule type" value="Genomic_DNA"/>
</dbReference>
<dbReference type="Gene3D" id="3.80.10.10">
    <property type="entry name" value="Ribonuclease Inhibitor"/>
    <property type="match status" value="1"/>
</dbReference>
<dbReference type="InterPro" id="IPR001611">
    <property type="entry name" value="Leu-rich_rpt"/>
</dbReference>
<evidence type="ECO:0000313" key="4">
    <source>
        <dbReference type="EMBL" id="RWS29621.1"/>
    </source>
</evidence>